<dbReference type="RefSeq" id="WP_184141673.1">
    <property type="nucleotide sequence ID" value="NZ_JACHIK010000003.1"/>
</dbReference>
<keyword evidence="1" id="KW-0175">Coiled coil</keyword>
<evidence type="ECO:0000313" key="5">
    <source>
        <dbReference type="Proteomes" id="UP000535406"/>
    </source>
</evidence>
<organism evidence="4 5">
    <name type="scientific">Shinella fusca</name>
    <dbReference type="NCBI Taxonomy" id="544480"/>
    <lineage>
        <taxon>Bacteria</taxon>
        <taxon>Pseudomonadati</taxon>
        <taxon>Pseudomonadota</taxon>
        <taxon>Alphaproteobacteria</taxon>
        <taxon>Hyphomicrobiales</taxon>
        <taxon>Rhizobiaceae</taxon>
        <taxon>Shinella</taxon>
    </lineage>
</organism>
<reference evidence="4 5" key="1">
    <citation type="submission" date="2020-08" db="EMBL/GenBank/DDBJ databases">
        <title>Genomic Encyclopedia of Type Strains, Phase IV (KMG-IV): sequencing the most valuable type-strain genomes for metagenomic binning, comparative biology and taxonomic classification.</title>
        <authorList>
            <person name="Goeker M."/>
        </authorList>
    </citation>
    <scope>NUCLEOTIDE SEQUENCE [LARGE SCALE GENOMIC DNA]</scope>
    <source>
        <strain evidence="4 5">DSM 21319</strain>
    </source>
</reference>
<keyword evidence="3" id="KW-1133">Transmembrane helix</keyword>
<name>A0A7W8DU99_9HYPH</name>
<keyword evidence="3" id="KW-0812">Transmembrane</keyword>
<keyword evidence="5" id="KW-1185">Reference proteome</keyword>
<sequence length="342" mass="36649">MNNQWGRNGSGPAAGRGGAGGILFASLVCLALGGAAGYAAFRFTGDSAPSDEIEQRDRRIADLAKELDARVQEIDESGRKADALLKENAALKQRVEALDSAASAPQAAVSEAEYARLTQETIPGLKNELELARQRIADAEALKARAEEAVRDRERRLSLGADQIARLEKALDAARSDENAAQTAETERLEAEADTLRRQLSEAQAAAEKVRTGDLPALRAEIARKDKEIAALKAQNGVLTTRVAALEAASRAAQPSRPVDGAEKPVRDTAKPSEGRNPRDAALVARAMQDTPGLDRLNDTQRDRLERTLVSGECVTNALGGVFKRVPVLALRNLMRDLDSDC</sequence>
<keyword evidence="3" id="KW-0472">Membrane</keyword>
<evidence type="ECO:0000256" key="3">
    <source>
        <dbReference type="SAM" id="Phobius"/>
    </source>
</evidence>
<feature type="region of interest" description="Disordered" evidence="2">
    <location>
        <begin position="250"/>
        <end position="280"/>
    </location>
</feature>
<dbReference type="Proteomes" id="UP000535406">
    <property type="component" value="Unassembled WGS sequence"/>
</dbReference>
<accession>A0A7W8DU99</accession>
<comment type="caution">
    <text evidence="4">The sequence shown here is derived from an EMBL/GenBank/DDBJ whole genome shotgun (WGS) entry which is preliminary data.</text>
</comment>
<dbReference type="Gene3D" id="1.10.287.1490">
    <property type="match status" value="1"/>
</dbReference>
<evidence type="ECO:0000256" key="1">
    <source>
        <dbReference type="SAM" id="Coils"/>
    </source>
</evidence>
<gene>
    <name evidence="4" type="ORF">HNQ66_001104</name>
</gene>
<dbReference type="EMBL" id="JACHIK010000003">
    <property type="protein sequence ID" value="MBB5041721.1"/>
    <property type="molecule type" value="Genomic_DNA"/>
</dbReference>
<feature type="transmembrane region" description="Helical" evidence="3">
    <location>
        <begin position="21"/>
        <end position="41"/>
    </location>
</feature>
<evidence type="ECO:0000313" key="4">
    <source>
        <dbReference type="EMBL" id="MBB5041721.1"/>
    </source>
</evidence>
<protein>
    <submittedName>
        <fullName evidence="4">Regulator of replication initiation timing</fullName>
    </submittedName>
</protein>
<dbReference type="AlphaFoldDB" id="A0A7W8DU99"/>
<proteinExistence type="predicted"/>
<feature type="coiled-coil region" evidence="1">
    <location>
        <begin position="74"/>
        <end position="235"/>
    </location>
</feature>
<feature type="compositionally biased region" description="Basic and acidic residues" evidence="2">
    <location>
        <begin position="260"/>
        <end position="279"/>
    </location>
</feature>
<evidence type="ECO:0000256" key="2">
    <source>
        <dbReference type="SAM" id="MobiDB-lite"/>
    </source>
</evidence>